<reference evidence="1" key="1">
    <citation type="submission" date="2023-10" db="EMBL/GenBank/DDBJ databases">
        <title>Chromosome-level genome of the transformable northern wattle, Acacia crassicarpa.</title>
        <authorList>
            <person name="Massaro I."/>
            <person name="Sinha N.R."/>
            <person name="Poethig S."/>
            <person name="Leichty A.R."/>
        </authorList>
    </citation>
    <scope>NUCLEOTIDE SEQUENCE</scope>
    <source>
        <strain evidence="1">Acra3RX</strain>
        <tissue evidence="1">Leaf</tissue>
    </source>
</reference>
<name>A0AAE1M6A9_9FABA</name>
<proteinExistence type="predicted"/>
<dbReference type="Proteomes" id="UP001293593">
    <property type="component" value="Unassembled WGS sequence"/>
</dbReference>
<dbReference type="AlphaFoldDB" id="A0AAE1M6A9"/>
<protein>
    <recommendedName>
        <fullName evidence="3">GH18 domain-containing protein</fullName>
    </recommendedName>
</protein>
<accession>A0AAE1M6A9</accession>
<evidence type="ECO:0008006" key="3">
    <source>
        <dbReference type="Google" id="ProtNLM"/>
    </source>
</evidence>
<dbReference type="SUPFAM" id="SSF51445">
    <property type="entry name" value="(Trans)glycosidases"/>
    <property type="match status" value="1"/>
</dbReference>
<dbReference type="PANTHER" id="PTHR46476">
    <property type="entry name" value="CHITINASE 2-LIKE"/>
    <property type="match status" value="1"/>
</dbReference>
<evidence type="ECO:0000313" key="1">
    <source>
        <dbReference type="EMBL" id="KAK4255007.1"/>
    </source>
</evidence>
<dbReference type="InterPro" id="IPR017853">
    <property type="entry name" value="GH"/>
</dbReference>
<evidence type="ECO:0000313" key="2">
    <source>
        <dbReference type="Proteomes" id="UP001293593"/>
    </source>
</evidence>
<dbReference type="EMBL" id="JAWXYG010000013">
    <property type="protein sequence ID" value="KAK4255007.1"/>
    <property type="molecule type" value="Genomic_DNA"/>
</dbReference>
<keyword evidence="2" id="KW-1185">Reference proteome</keyword>
<comment type="caution">
    <text evidence="1">The sequence shown here is derived from an EMBL/GenBank/DDBJ whole genome shotgun (WGS) entry which is preliminary data.</text>
</comment>
<dbReference type="PANTHER" id="PTHR46476:SF12">
    <property type="entry name" value="RUBISCO-ASSOCIATED PROTEIN"/>
    <property type="match status" value="1"/>
</dbReference>
<dbReference type="Gene3D" id="3.20.20.80">
    <property type="entry name" value="Glycosidases"/>
    <property type="match status" value="1"/>
</dbReference>
<sequence length="271" mass="30905">MAQIFRQYTYDDSFLKVFVDSKLANEYQIALIFARDYDGAGQPTNGIFQISWDQTKVTPSSILQFRERLPRNVSLKVFVSIGDRDVNYRFRPLDAQSWISNATDSLTAIIREQLYALTLNQIEFGLDIFYEHIDDSVQPSGFAQCMGQLIVNLKAAKVITAASISPSASLNEDYYSLLNQRFLNCIDWVDYQFQNEINSVDSPVLLEERFGAVSKVYPRRKLLAGYSAENDDWTNLSPIVFFVFGSKLFSSKKVAGFSILYHDFVNKNTPP</sequence>
<gene>
    <name evidence="1" type="ORF">QN277_008070</name>
</gene>
<organism evidence="1 2">
    <name type="scientific">Acacia crassicarpa</name>
    <name type="common">northern wattle</name>
    <dbReference type="NCBI Taxonomy" id="499986"/>
    <lineage>
        <taxon>Eukaryota</taxon>
        <taxon>Viridiplantae</taxon>
        <taxon>Streptophyta</taxon>
        <taxon>Embryophyta</taxon>
        <taxon>Tracheophyta</taxon>
        <taxon>Spermatophyta</taxon>
        <taxon>Magnoliopsida</taxon>
        <taxon>eudicotyledons</taxon>
        <taxon>Gunneridae</taxon>
        <taxon>Pentapetalae</taxon>
        <taxon>rosids</taxon>
        <taxon>fabids</taxon>
        <taxon>Fabales</taxon>
        <taxon>Fabaceae</taxon>
        <taxon>Caesalpinioideae</taxon>
        <taxon>mimosoid clade</taxon>
        <taxon>Acacieae</taxon>
        <taxon>Acacia</taxon>
    </lineage>
</organism>